<dbReference type="GeneID" id="111318368"/>
<dbReference type="PANTHER" id="PTHR11802:SF442">
    <property type="entry name" value="CARBOXYPEPTIDASE"/>
    <property type="match status" value="1"/>
</dbReference>
<evidence type="ECO:0000256" key="5">
    <source>
        <dbReference type="SAM" id="Phobius"/>
    </source>
</evidence>
<dbReference type="Pfam" id="PF00450">
    <property type="entry name" value="Peptidase_S10"/>
    <property type="match status" value="2"/>
</dbReference>
<comment type="subcellular location">
    <subcellularLocation>
        <location evidence="1">Secreted</location>
    </subcellularLocation>
</comment>
<evidence type="ECO:0000256" key="3">
    <source>
        <dbReference type="ARBA" id="ARBA00022525"/>
    </source>
</evidence>
<protein>
    <recommendedName>
        <fullName evidence="4">Carboxypeptidase</fullName>
        <ecNumber evidence="4">3.4.16.-</ecNumber>
    </recommendedName>
</protein>
<dbReference type="Gene3D" id="3.40.50.1820">
    <property type="entry name" value="alpha/beta hydrolase"/>
    <property type="match status" value="1"/>
</dbReference>
<dbReference type="SUPFAM" id="SSF53474">
    <property type="entry name" value="alpha/beta-Hydrolases"/>
    <property type="match status" value="1"/>
</dbReference>
<dbReference type="AlphaFoldDB" id="A0A6P6BII4"/>
<dbReference type="KEGG" id="dzi:111318368"/>
<name>A0A6P6BII4_DURZI</name>
<evidence type="ECO:0000256" key="2">
    <source>
        <dbReference type="ARBA" id="ARBA00009431"/>
    </source>
</evidence>
<evidence type="ECO:0000313" key="6">
    <source>
        <dbReference type="Proteomes" id="UP000515121"/>
    </source>
</evidence>
<dbReference type="EC" id="3.4.16.-" evidence="4"/>
<evidence type="ECO:0000313" key="7">
    <source>
        <dbReference type="RefSeq" id="XP_022776919.1"/>
    </source>
</evidence>
<dbReference type="InterPro" id="IPR018202">
    <property type="entry name" value="Ser_caboxypep_ser_AS"/>
</dbReference>
<dbReference type="Proteomes" id="UP000515121">
    <property type="component" value="Unplaced"/>
</dbReference>
<proteinExistence type="inferred from homology"/>
<keyword evidence="4" id="KW-0645">Protease</keyword>
<keyword evidence="3" id="KW-0964">Secreted</keyword>
<dbReference type="GO" id="GO:0004185">
    <property type="term" value="F:serine-type carboxypeptidase activity"/>
    <property type="evidence" value="ECO:0007669"/>
    <property type="project" value="UniProtKB-UniRule"/>
</dbReference>
<keyword evidence="5" id="KW-0812">Transmembrane</keyword>
<organism evidence="6 7">
    <name type="scientific">Durio zibethinus</name>
    <name type="common">Durian</name>
    <dbReference type="NCBI Taxonomy" id="66656"/>
    <lineage>
        <taxon>Eukaryota</taxon>
        <taxon>Viridiplantae</taxon>
        <taxon>Streptophyta</taxon>
        <taxon>Embryophyta</taxon>
        <taxon>Tracheophyta</taxon>
        <taxon>Spermatophyta</taxon>
        <taxon>Magnoliopsida</taxon>
        <taxon>eudicotyledons</taxon>
        <taxon>Gunneridae</taxon>
        <taxon>Pentapetalae</taxon>
        <taxon>rosids</taxon>
        <taxon>malvids</taxon>
        <taxon>Malvales</taxon>
        <taxon>Malvaceae</taxon>
        <taxon>Helicteroideae</taxon>
        <taxon>Durio</taxon>
    </lineage>
</organism>
<dbReference type="RefSeq" id="XP_022776919.1">
    <property type="nucleotide sequence ID" value="XM_022921184.1"/>
</dbReference>
<evidence type="ECO:0000256" key="4">
    <source>
        <dbReference type="RuleBase" id="RU361156"/>
    </source>
</evidence>
<dbReference type="PANTHER" id="PTHR11802">
    <property type="entry name" value="SERINE PROTEASE FAMILY S10 SERINE CARBOXYPEPTIDASE"/>
    <property type="match status" value="1"/>
</dbReference>
<dbReference type="GO" id="GO:0005773">
    <property type="term" value="C:vacuole"/>
    <property type="evidence" value="ECO:0007669"/>
    <property type="project" value="TreeGrafter"/>
</dbReference>
<dbReference type="OrthoDB" id="443318at2759"/>
<keyword evidence="5" id="KW-0472">Membrane</keyword>
<dbReference type="GO" id="GO:0005576">
    <property type="term" value="C:extracellular region"/>
    <property type="evidence" value="ECO:0007669"/>
    <property type="project" value="UniProtKB-SubCell"/>
</dbReference>
<keyword evidence="5" id="KW-1133">Transmembrane helix</keyword>
<sequence>MEATCIIELYSWDPKLSLLSKWKNMKLLLVFTVISSFFFCFFYGAAGELIKALPGQPANVAFKQYSGYIVTEPQHGRALFYYFVEVGSANPLLHPLTLWLNGGPGCSSLGFGAFMENGPFQPGESGHLIKNKYSWNLESNMLYLESPIGVGFSYSNTSSDYLGVNDTITAKENLQFLLNWFKEFPHYRDSALYLSGESYAGHYIPQLAALILNYNKRLSVRPIKLKAIAVNLSLLLIFRQLPVTKYSCFSLSFTNFQFYFLVILQLGNPLLDLEISVNNDEFLWSHGVISDEMLMLRKIKCNEPRYLKESIHQNLSKECIDVLKKQEEEMGSYTDPGDLILPICLSPTVLGQTVYHGALKLLHAKLAMRSGVSTDPCLADRIHQYLNSPKVQEAFHANTTRLPSIWEFCGGHLVYQRENLGINILPLLSKLLRSRIPLLLFNGDQDSKIPLTQTRIIANMLAKELKFVRFGNYAPWYDKMQVCVCNATIKCCINCQIMPAAQFFSLYLSLVHSLKNLHSGWWVESIIWPSKERKKCDIFDLCYSQRCSS</sequence>
<dbReference type="GO" id="GO:0006508">
    <property type="term" value="P:proteolysis"/>
    <property type="evidence" value="ECO:0007669"/>
    <property type="project" value="UniProtKB-KW"/>
</dbReference>
<dbReference type="PRINTS" id="PR00724">
    <property type="entry name" value="CRBOXYPTASEC"/>
</dbReference>
<accession>A0A6P6BII4</accession>
<keyword evidence="4" id="KW-0378">Hydrolase</keyword>
<evidence type="ECO:0000256" key="1">
    <source>
        <dbReference type="ARBA" id="ARBA00004613"/>
    </source>
</evidence>
<reference evidence="7" key="1">
    <citation type="submission" date="2025-08" db="UniProtKB">
        <authorList>
            <consortium name="RefSeq"/>
        </authorList>
    </citation>
    <scope>IDENTIFICATION</scope>
    <source>
        <tissue evidence="7">Fruit stalk</tissue>
    </source>
</reference>
<dbReference type="InterPro" id="IPR001563">
    <property type="entry name" value="Peptidase_S10"/>
</dbReference>
<keyword evidence="4" id="KW-0121">Carboxypeptidase</keyword>
<keyword evidence="6" id="KW-1185">Reference proteome</keyword>
<comment type="similarity">
    <text evidence="2 4">Belongs to the peptidase S10 family.</text>
</comment>
<gene>
    <name evidence="7" type="primary">LOC111318368</name>
</gene>
<feature type="transmembrane region" description="Helical" evidence="5">
    <location>
        <begin position="27"/>
        <end position="46"/>
    </location>
</feature>
<dbReference type="PROSITE" id="PS00131">
    <property type="entry name" value="CARBOXYPEPT_SER_SER"/>
    <property type="match status" value="1"/>
</dbReference>
<dbReference type="InterPro" id="IPR029058">
    <property type="entry name" value="AB_hydrolase_fold"/>
</dbReference>